<comment type="caution">
    <text evidence="1">The sequence shown here is derived from an EMBL/GenBank/DDBJ whole genome shotgun (WGS) entry which is preliminary data.</text>
</comment>
<dbReference type="EMBL" id="LAZR01002235">
    <property type="protein sequence ID" value="KKN32682.1"/>
    <property type="molecule type" value="Genomic_DNA"/>
</dbReference>
<gene>
    <name evidence="1" type="ORF">LCGC14_0811430</name>
</gene>
<accession>A0A0F9Q6T2</accession>
<proteinExistence type="predicted"/>
<dbReference type="AlphaFoldDB" id="A0A0F9Q6T2"/>
<name>A0A0F9Q6T2_9ZZZZ</name>
<sequence>MLLLHRLPVQHKVILEANLAKNRHGEEGGFQIEFDMPRQNMWELGSNE</sequence>
<organism evidence="1">
    <name type="scientific">marine sediment metagenome</name>
    <dbReference type="NCBI Taxonomy" id="412755"/>
    <lineage>
        <taxon>unclassified sequences</taxon>
        <taxon>metagenomes</taxon>
        <taxon>ecological metagenomes</taxon>
    </lineage>
</organism>
<evidence type="ECO:0000313" key="1">
    <source>
        <dbReference type="EMBL" id="KKN32682.1"/>
    </source>
</evidence>
<reference evidence="1" key="1">
    <citation type="journal article" date="2015" name="Nature">
        <title>Complex archaea that bridge the gap between prokaryotes and eukaryotes.</title>
        <authorList>
            <person name="Spang A."/>
            <person name="Saw J.H."/>
            <person name="Jorgensen S.L."/>
            <person name="Zaremba-Niedzwiedzka K."/>
            <person name="Martijn J."/>
            <person name="Lind A.E."/>
            <person name="van Eijk R."/>
            <person name="Schleper C."/>
            <person name="Guy L."/>
            <person name="Ettema T.J."/>
        </authorList>
    </citation>
    <scope>NUCLEOTIDE SEQUENCE</scope>
</reference>
<protein>
    <submittedName>
        <fullName evidence="1">Uncharacterized protein</fullName>
    </submittedName>
</protein>